<reference evidence="10" key="1">
    <citation type="journal article" date="2019" name="Int. J. Syst. Evol. Microbiol.">
        <title>The Global Catalogue of Microorganisms (GCM) 10K type strain sequencing project: providing services to taxonomists for standard genome sequencing and annotation.</title>
        <authorList>
            <consortium name="The Broad Institute Genomics Platform"/>
            <consortium name="The Broad Institute Genome Sequencing Center for Infectious Disease"/>
            <person name="Wu L."/>
            <person name="Ma J."/>
        </authorList>
    </citation>
    <scope>NUCLEOTIDE SEQUENCE [LARGE SCALE GENOMIC DNA]</scope>
    <source>
        <strain evidence="10">IBRC-M 10906</strain>
    </source>
</reference>
<sequence length="157" mass="17033">MSQLRLTEFNSADSDRLRPLLTDCLAVPRWVDTVLAGRPYADRNALLAAADLALEPAEIHAAMAAHPRIGEKPAGGHSRAEQSGVDESDAERFRAANAEYEKRFGHVFLVCANGRSGSELLAILQKRLGNTAETELTIAGEELVKIARLRLDKAVST</sequence>
<dbReference type="EC" id="4.1.1.97" evidence="3"/>
<dbReference type="NCBIfam" id="NF010372">
    <property type="entry name" value="PRK13798.1"/>
    <property type="match status" value="1"/>
</dbReference>
<dbReference type="Gene3D" id="1.10.3330.10">
    <property type="entry name" value="Oxo-4-hydroxy-4-carboxy-5-ureidoimidazoline decarboxylase"/>
    <property type="match status" value="1"/>
</dbReference>
<evidence type="ECO:0000256" key="4">
    <source>
        <dbReference type="ARBA" id="ARBA00022631"/>
    </source>
</evidence>
<evidence type="ECO:0000259" key="8">
    <source>
        <dbReference type="Pfam" id="PF09349"/>
    </source>
</evidence>
<evidence type="ECO:0000256" key="5">
    <source>
        <dbReference type="ARBA" id="ARBA00022793"/>
    </source>
</evidence>
<feature type="domain" description="Oxo-4-hydroxy-4-carboxy-5-ureidoimidazoline decarboxylase" evidence="8">
    <location>
        <begin position="10"/>
        <end position="152"/>
    </location>
</feature>
<evidence type="ECO:0000313" key="10">
    <source>
        <dbReference type="Proteomes" id="UP001597478"/>
    </source>
</evidence>
<keyword evidence="4" id="KW-0659">Purine metabolism</keyword>
<proteinExistence type="predicted"/>
<dbReference type="RefSeq" id="WP_377384837.1">
    <property type="nucleotide sequence ID" value="NZ_JBHSAN010000004.1"/>
</dbReference>
<dbReference type="InterPro" id="IPR017595">
    <property type="entry name" value="OHCU_decarboxylase-2"/>
</dbReference>
<dbReference type="Proteomes" id="UP001597478">
    <property type="component" value="Unassembled WGS sequence"/>
</dbReference>
<keyword evidence="10" id="KW-1185">Reference proteome</keyword>
<evidence type="ECO:0000256" key="7">
    <source>
        <dbReference type="SAM" id="MobiDB-lite"/>
    </source>
</evidence>
<dbReference type="EMBL" id="JBHUOF010000013">
    <property type="protein sequence ID" value="MFD2799979.1"/>
    <property type="molecule type" value="Genomic_DNA"/>
</dbReference>
<dbReference type="PANTHER" id="PTHR43466">
    <property type="entry name" value="2-OXO-4-HYDROXY-4-CARBOXY-5-UREIDOIMIDAZOLINE DECARBOXYLASE-RELATED"/>
    <property type="match status" value="1"/>
</dbReference>
<evidence type="ECO:0000256" key="6">
    <source>
        <dbReference type="ARBA" id="ARBA00023239"/>
    </source>
</evidence>
<accession>A0ABW5W9X4</accession>
<comment type="caution">
    <text evidence="9">The sequence shown here is derived from an EMBL/GenBank/DDBJ whole genome shotgun (WGS) entry which is preliminary data.</text>
</comment>
<dbReference type="GO" id="GO:0051997">
    <property type="term" value="F:2-oxo-4-hydroxy-4-carboxy-5-ureidoimidazoline decarboxylase activity"/>
    <property type="evidence" value="ECO:0007669"/>
    <property type="project" value="UniProtKB-EC"/>
</dbReference>
<evidence type="ECO:0000256" key="2">
    <source>
        <dbReference type="ARBA" id="ARBA00004754"/>
    </source>
</evidence>
<dbReference type="PANTHER" id="PTHR43466:SF1">
    <property type="entry name" value="2-OXO-4-HYDROXY-4-CARBOXY-5-UREIDOIMIDAZOLINE DECARBOXYLASE-RELATED"/>
    <property type="match status" value="1"/>
</dbReference>
<dbReference type="Pfam" id="PF09349">
    <property type="entry name" value="OHCU_decarbox"/>
    <property type="match status" value="1"/>
</dbReference>
<organism evidence="9 10">
    <name type="scientific">Prauserella oleivorans</name>
    <dbReference type="NCBI Taxonomy" id="1478153"/>
    <lineage>
        <taxon>Bacteria</taxon>
        <taxon>Bacillati</taxon>
        <taxon>Actinomycetota</taxon>
        <taxon>Actinomycetes</taxon>
        <taxon>Pseudonocardiales</taxon>
        <taxon>Pseudonocardiaceae</taxon>
        <taxon>Prauserella</taxon>
    </lineage>
</organism>
<evidence type="ECO:0000313" key="9">
    <source>
        <dbReference type="EMBL" id="MFD2799979.1"/>
    </source>
</evidence>
<protein>
    <recommendedName>
        <fullName evidence="3">2-oxo-4-hydroxy-4-carboxy-5-ureidoimidazoline decarboxylase</fullName>
        <ecNumber evidence="3">4.1.1.97</ecNumber>
    </recommendedName>
</protein>
<keyword evidence="6 9" id="KW-0456">Lyase</keyword>
<evidence type="ECO:0000256" key="1">
    <source>
        <dbReference type="ARBA" id="ARBA00001163"/>
    </source>
</evidence>
<gene>
    <name evidence="9" type="primary">uraD</name>
    <name evidence="9" type="ORF">ACFS2C_11305</name>
</gene>
<comment type="pathway">
    <text evidence="2">Purine metabolism; urate degradation; (S)-allantoin from urate: step 3/3.</text>
</comment>
<dbReference type="InterPro" id="IPR018020">
    <property type="entry name" value="OHCU_decarboxylase"/>
</dbReference>
<dbReference type="NCBIfam" id="TIGR03180">
    <property type="entry name" value="UraD_2"/>
    <property type="match status" value="1"/>
</dbReference>
<comment type="catalytic activity">
    <reaction evidence="1">
        <text>5-hydroxy-2-oxo-4-ureido-2,5-dihydro-1H-imidazole-5-carboxylate + H(+) = (S)-allantoin + CO2</text>
        <dbReference type="Rhea" id="RHEA:26301"/>
        <dbReference type="ChEBI" id="CHEBI:15378"/>
        <dbReference type="ChEBI" id="CHEBI:15678"/>
        <dbReference type="ChEBI" id="CHEBI:16526"/>
        <dbReference type="ChEBI" id="CHEBI:58639"/>
        <dbReference type="EC" id="4.1.1.97"/>
    </reaction>
</comment>
<evidence type="ECO:0000256" key="3">
    <source>
        <dbReference type="ARBA" id="ARBA00012257"/>
    </source>
</evidence>
<keyword evidence="5" id="KW-0210">Decarboxylase</keyword>
<dbReference type="SUPFAM" id="SSF158694">
    <property type="entry name" value="UraD-Like"/>
    <property type="match status" value="1"/>
</dbReference>
<dbReference type="InterPro" id="IPR036778">
    <property type="entry name" value="OHCU_decarboxylase_sf"/>
</dbReference>
<name>A0ABW5W9X4_9PSEU</name>
<feature type="region of interest" description="Disordered" evidence="7">
    <location>
        <begin position="66"/>
        <end position="90"/>
    </location>
</feature>